<evidence type="ECO:0000256" key="1">
    <source>
        <dbReference type="ARBA" id="ARBA00009580"/>
    </source>
</evidence>
<dbReference type="PANTHER" id="PTHR31126">
    <property type="entry name" value="TYROSINE-PROTEIN PHOSPHATASE"/>
    <property type="match status" value="1"/>
</dbReference>
<evidence type="ECO:0000259" key="3">
    <source>
        <dbReference type="PROSITE" id="PS50056"/>
    </source>
</evidence>
<keyword evidence="5" id="KW-1185">Reference proteome</keyword>
<reference evidence="4 5" key="1">
    <citation type="submission" date="2019-03" db="EMBL/GenBank/DDBJ databases">
        <title>Jiella endophytica sp. nov., a novel endophytic bacterium isolated from root of Ficus microcarpa Linn. f.</title>
        <authorList>
            <person name="Tuo L."/>
        </authorList>
    </citation>
    <scope>NUCLEOTIDE SEQUENCE [LARGE SCALE GENOMIC DNA]</scope>
    <source>
        <strain evidence="4 5">CBS5Q-3</strain>
    </source>
</reference>
<dbReference type="PANTHER" id="PTHR31126:SF1">
    <property type="entry name" value="TYROSINE SPECIFIC PROTEIN PHOSPHATASES DOMAIN-CONTAINING PROTEIN"/>
    <property type="match status" value="1"/>
</dbReference>
<accession>A0A4Y8RJJ8</accession>
<feature type="domain" description="Tyrosine specific protein phosphatases" evidence="3">
    <location>
        <begin position="153"/>
        <end position="199"/>
    </location>
</feature>
<comment type="caution">
    <text evidence="4">The sequence shown here is derived from an EMBL/GenBank/DDBJ whole genome shotgun (WGS) entry which is preliminary data.</text>
</comment>
<sequence length="275" mass="28576">MGTDDGGRDAGVAADPGALSRPAPADHRQLHALGTEMTRLLPLGGVHNIRDLGGYAVASGGTTAFGRVFRGCGQHGLDAAGLEALAATGLGLVIDLRTEDELGRDPARLLGRTGIDYRHIPLFARLQPLAAMAAGRSFSMADRYVAAFETCGPAFASVFRAIAKSKAPLLVHCTAGKDRTGLVAALVLGAAGVSETDILADYALTETAGAALLKRLRESHDPTGRAAANQVYAAKVEMLSPALNLLRERWGGAEGYLADCGLAPGEIRRVADLLR</sequence>
<dbReference type="InterPro" id="IPR026893">
    <property type="entry name" value="Tyr/Ser_Pase_IphP-type"/>
</dbReference>
<evidence type="ECO:0000313" key="5">
    <source>
        <dbReference type="Proteomes" id="UP000298179"/>
    </source>
</evidence>
<dbReference type="PROSITE" id="PS00383">
    <property type="entry name" value="TYR_PHOSPHATASE_1"/>
    <property type="match status" value="1"/>
</dbReference>
<dbReference type="GO" id="GO:0004721">
    <property type="term" value="F:phosphoprotein phosphatase activity"/>
    <property type="evidence" value="ECO:0007669"/>
    <property type="project" value="InterPro"/>
</dbReference>
<dbReference type="EMBL" id="SOZD01000003">
    <property type="protein sequence ID" value="TFF23228.1"/>
    <property type="molecule type" value="Genomic_DNA"/>
</dbReference>
<gene>
    <name evidence="4" type="ORF">E3C22_12420</name>
</gene>
<name>A0A4Y8RJJ8_9HYPH</name>
<dbReference type="OrthoDB" id="1188001at2"/>
<dbReference type="PROSITE" id="PS50056">
    <property type="entry name" value="TYR_PHOSPHATASE_2"/>
    <property type="match status" value="1"/>
</dbReference>
<dbReference type="SUPFAM" id="SSF52799">
    <property type="entry name" value="(Phosphotyrosine protein) phosphatases II"/>
    <property type="match status" value="1"/>
</dbReference>
<dbReference type="InterPro" id="IPR029021">
    <property type="entry name" value="Prot-tyrosine_phosphatase-like"/>
</dbReference>
<dbReference type="InterPro" id="IPR016130">
    <property type="entry name" value="Tyr_Pase_AS"/>
</dbReference>
<dbReference type="AlphaFoldDB" id="A0A4Y8RJJ8"/>
<protein>
    <submittedName>
        <fullName evidence="4">Tyrosine-protein phosphatase</fullName>
    </submittedName>
</protein>
<dbReference type="Proteomes" id="UP000298179">
    <property type="component" value="Unassembled WGS sequence"/>
</dbReference>
<organism evidence="4 5">
    <name type="scientific">Jiella endophytica</name>
    <dbReference type="NCBI Taxonomy" id="2558362"/>
    <lineage>
        <taxon>Bacteria</taxon>
        <taxon>Pseudomonadati</taxon>
        <taxon>Pseudomonadota</taxon>
        <taxon>Alphaproteobacteria</taxon>
        <taxon>Hyphomicrobiales</taxon>
        <taxon>Aurantimonadaceae</taxon>
        <taxon>Jiella</taxon>
    </lineage>
</organism>
<proteinExistence type="inferred from homology"/>
<dbReference type="Pfam" id="PF13350">
    <property type="entry name" value="Y_phosphatase3"/>
    <property type="match status" value="1"/>
</dbReference>
<dbReference type="Gene3D" id="3.90.190.10">
    <property type="entry name" value="Protein tyrosine phosphatase superfamily"/>
    <property type="match status" value="1"/>
</dbReference>
<feature type="region of interest" description="Disordered" evidence="2">
    <location>
        <begin position="1"/>
        <end position="24"/>
    </location>
</feature>
<evidence type="ECO:0000313" key="4">
    <source>
        <dbReference type="EMBL" id="TFF23228.1"/>
    </source>
</evidence>
<dbReference type="InterPro" id="IPR000387">
    <property type="entry name" value="Tyr_Pase_dom"/>
</dbReference>
<evidence type="ECO:0000256" key="2">
    <source>
        <dbReference type="SAM" id="MobiDB-lite"/>
    </source>
</evidence>
<comment type="similarity">
    <text evidence="1">Belongs to the protein-tyrosine phosphatase family.</text>
</comment>